<feature type="compositionally biased region" description="Low complexity" evidence="1">
    <location>
        <begin position="109"/>
        <end position="121"/>
    </location>
</feature>
<dbReference type="AlphaFoldDB" id="A0A8T0BSZ7"/>
<comment type="caution">
    <text evidence="2">The sequence shown here is derived from an EMBL/GenBank/DDBJ whole genome shotgun (WGS) entry which is preliminary data.</text>
</comment>
<dbReference type="Proteomes" id="UP000606274">
    <property type="component" value="Unassembled WGS sequence"/>
</dbReference>
<gene>
    <name evidence="2" type="ORF">HF521_017633</name>
</gene>
<proteinExistence type="predicted"/>
<organism evidence="2 3">
    <name type="scientific">Silurus meridionalis</name>
    <name type="common">Southern catfish</name>
    <name type="synonym">Silurus soldatovi meridionalis</name>
    <dbReference type="NCBI Taxonomy" id="175797"/>
    <lineage>
        <taxon>Eukaryota</taxon>
        <taxon>Metazoa</taxon>
        <taxon>Chordata</taxon>
        <taxon>Craniata</taxon>
        <taxon>Vertebrata</taxon>
        <taxon>Euteleostomi</taxon>
        <taxon>Actinopterygii</taxon>
        <taxon>Neopterygii</taxon>
        <taxon>Teleostei</taxon>
        <taxon>Ostariophysi</taxon>
        <taxon>Siluriformes</taxon>
        <taxon>Siluridae</taxon>
        <taxon>Silurus</taxon>
    </lineage>
</organism>
<evidence type="ECO:0000313" key="2">
    <source>
        <dbReference type="EMBL" id="KAF7708576.1"/>
    </source>
</evidence>
<evidence type="ECO:0000313" key="3">
    <source>
        <dbReference type="Proteomes" id="UP000606274"/>
    </source>
</evidence>
<protein>
    <submittedName>
        <fullName evidence="2">Uncharacterized protein</fullName>
    </submittedName>
</protein>
<evidence type="ECO:0000256" key="1">
    <source>
        <dbReference type="SAM" id="MobiDB-lite"/>
    </source>
</evidence>
<accession>A0A8T0BSZ7</accession>
<feature type="compositionally biased region" description="Basic and acidic residues" evidence="1">
    <location>
        <begin position="52"/>
        <end position="69"/>
    </location>
</feature>
<sequence>MMRTLQKPRKNKPSKRQVNHRRFLHNMIQRKFAEIESANHQLASAIFSVDAKSQRQSEIKSTPKHESEKHPKKATAVFGVAETKHLEEDTDTITLDSIVINRNGCSLKSKSLNKQNKGKNSQIREDGDLVEQSDENSPQEIIDFMSRRQQIHCGSADSNDLISVSNNILKDSVFTSLESTEKIPETLHVQIPNLPDEEQYLGLTLFELSPTSPVSPLSLNSCDFEVQIQPENDHTSQIQHTAESLQMDLMENLELLDSEEYLQQIDQMDMAAVWDIHTEEDLSCFQDNLPLLNASQTDVAMDKKATCGDGDIFGGLQQISTLLQNSAKNMNVQNELRSNIIYSLAHCGSSGHHNQVGQTGQTVDCSINQPDISTAVNKGDQYLTGGKALHSFFECGCEKFHFRHKGINEAGHDGRFSKVLRERLFDTSPKPCLYGEH</sequence>
<keyword evidence="3" id="KW-1185">Reference proteome</keyword>
<name>A0A8T0BSZ7_SILME</name>
<feature type="region of interest" description="Disordered" evidence="1">
    <location>
        <begin position="50"/>
        <end position="72"/>
    </location>
</feature>
<dbReference type="EMBL" id="JABFDY010000004">
    <property type="protein sequence ID" value="KAF7708576.1"/>
    <property type="molecule type" value="Genomic_DNA"/>
</dbReference>
<feature type="region of interest" description="Disordered" evidence="1">
    <location>
        <begin position="109"/>
        <end position="135"/>
    </location>
</feature>
<reference evidence="2" key="1">
    <citation type="submission" date="2020-08" db="EMBL/GenBank/DDBJ databases">
        <title>Chromosome-level assembly of Southern catfish (Silurus meridionalis) provides insights into visual adaptation to the nocturnal and benthic lifestyles.</title>
        <authorList>
            <person name="Zhang Y."/>
            <person name="Wang D."/>
            <person name="Peng Z."/>
        </authorList>
    </citation>
    <scope>NUCLEOTIDE SEQUENCE</scope>
    <source>
        <strain evidence="2">SWU-2019-XX</strain>
        <tissue evidence="2">Muscle</tissue>
    </source>
</reference>